<dbReference type="FunFam" id="1.10.472.80:FF:000005">
    <property type="entry name" value="TBC1 domain family member 15"/>
    <property type="match status" value="1"/>
</dbReference>
<dbReference type="PROSITE" id="PS50086">
    <property type="entry name" value="TBC_RABGAP"/>
    <property type="match status" value="1"/>
</dbReference>
<evidence type="ECO:0000313" key="6">
    <source>
        <dbReference type="EMBL" id="KAK4550617.1"/>
    </source>
</evidence>
<dbReference type="Pfam" id="PF12068">
    <property type="entry name" value="PH_RBD"/>
    <property type="match status" value="1"/>
</dbReference>
<evidence type="ECO:0000256" key="2">
    <source>
        <dbReference type="ARBA" id="ARBA00072091"/>
    </source>
</evidence>
<evidence type="ECO:0000256" key="1">
    <source>
        <dbReference type="ARBA" id="ARBA00022468"/>
    </source>
</evidence>
<dbReference type="SUPFAM" id="SSF47923">
    <property type="entry name" value="Ypt/Rab-GAP domain of gyp1p"/>
    <property type="match status" value="2"/>
</dbReference>
<dbReference type="EMBL" id="JAVFHQ010000001">
    <property type="protein sequence ID" value="KAK4550617.1"/>
    <property type="molecule type" value="Genomic_DNA"/>
</dbReference>
<sequence length="857" mass="96407">MASPLPPDEDATRGPPSPASPTASFYDMSDDEEGDYSTIRHSKSGKGVKLLYAKSKVYVHPTPSAKDNIAGYIALMQQKPAANSVSSAPTSPSAGSSSGRRSAETSNLLLAWVPEGSLGDAKSIYTKVELSDSASPPKTTYLVPPPPITTTHSSSLGTYAFAVPLSDIFSILVRPPSTGWWFGSIVINTRAGDSFPALFFHDSECQSTIDQRKKLQRESFSISSSEGGGMFWGGDEVLRWMKRYVTVERSSQEPSVYMVDPNDADKLSFGSGGKPTPDHVRNALEGKHKNEPAQQKKKETGGDAVVKALTQARWTFLEKMSQVTTFTRRTAQAVAENKNIPPQVRRLMANPQVQTVSDEFDSARLYLARWAMGIAEQSERERSQRIWSAKDVLEMEDSEVGQFEILDIDAQGLSLADKRQPVTLKEWNGFFNGNTGRLEKTPDEVKERIFHGGLSADDGARKEAWLFLLGVYDWNSTKEERHAKMNSLRDEYIRLKGAWWERMVDEQGTLEEREWWKEQKMRIEKDVHRTDRHIPLFAGEDIPHPDPDSPFAEAGTNVHLEQMKDMLLTYNEYNRDLGYVQGMSDLLAPIYAVEQDDAVAFWGFVGFMERMERNFLRDQSGMRLQLLTLDHLCQLLDPKLYEHLERLDSTNFFFFFRMLLVWFKREFPFEDILRLYEGLWTDYLSSNFHLFIAMAILEKHRNIIIDHLKGFDEVLKYVNELSGTIDLPSTIVRAESLYRRFQKTVEAIDRKSNFPAAPIVRQRLPQPPTSPTGTRPGADGRPRQASSGSVDRRRPSSSASASASTSGRERTVGDHVAAGIGAEKERVISPELRALLSRDIPKLEKKEVRERGGGVGS</sequence>
<dbReference type="InterPro" id="IPR021935">
    <property type="entry name" value="SGSM1/2_RBD"/>
</dbReference>
<reference evidence="6 7" key="1">
    <citation type="submission" date="2021-11" db="EMBL/GenBank/DDBJ databases">
        <title>Black yeast isolated from Biological Soil Crust.</title>
        <authorList>
            <person name="Kurbessoian T."/>
        </authorList>
    </citation>
    <scope>NUCLEOTIDE SEQUENCE [LARGE SCALE GENOMIC DNA]</scope>
    <source>
        <strain evidence="6 7">CCFEE 5522</strain>
    </source>
</reference>
<dbReference type="InterPro" id="IPR035969">
    <property type="entry name" value="Rab-GAP_TBC_sf"/>
</dbReference>
<feature type="compositionally biased region" description="Low complexity" evidence="4">
    <location>
        <begin position="796"/>
        <end position="806"/>
    </location>
</feature>
<organism evidence="6 7">
    <name type="scientific">Oleoguttula mirabilis</name>
    <dbReference type="NCBI Taxonomy" id="1507867"/>
    <lineage>
        <taxon>Eukaryota</taxon>
        <taxon>Fungi</taxon>
        <taxon>Dikarya</taxon>
        <taxon>Ascomycota</taxon>
        <taxon>Pezizomycotina</taxon>
        <taxon>Dothideomycetes</taxon>
        <taxon>Dothideomycetidae</taxon>
        <taxon>Mycosphaerellales</taxon>
        <taxon>Teratosphaeriaceae</taxon>
        <taxon>Oleoguttula</taxon>
    </lineage>
</organism>
<accession>A0AAV9JY51</accession>
<proteinExistence type="predicted"/>
<dbReference type="Pfam" id="PF00566">
    <property type="entry name" value="RabGAP-TBC"/>
    <property type="match status" value="1"/>
</dbReference>
<dbReference type="GO" id="GO:0005096">
    <property type="term" value="F:GTPase activator activity"/>
    <property type="evidence" value="ECO:0007669"/>
    <property type="project" value="UniProtKB-KW"/>
</dbReference>
<dbReference type="InterPro" id="IPR000195">
    <property type="entry name" value="Rab-GAP-TBC_dom"/>
</dbReference>
<gene>
    <name evidence="6" type="ORF">LTR36_000196</name>
</gene>
<feature type="compositionally biased region" description="Basic and acidic residues" evidence="4">
    <location>
        <begin position="839"/>
        <end position="857"/>
    </location>
</feature>
<dbReference type="Proteomes" id="UP001324427">
    <property type="component" value="Unassembled WGS sequence"/>
</dbReference>
<feature type="region of interest" description="Disordered" evidence="4">
    <location>
        <begin position="757"/>
        <end position="857"/>
    </location>
</feature>
<name>A0AAV9JY51_9PEZI</name>
<dbReference type="Gene3D" id="1.10.8.270">
    <property type="entry name" value="putative rabgap domain of human tbc1 domain family member 14 like domains"/>
    <property type="match status" value="1"/>
</dbReference>
<dbReference type="Gene3D" id="1.10.472.80">
    <property type="entry name" value="Ypt/Rab-GAP domain of gyp1p, domain 3"/>
    <property type="match status" value="1"/>
</dbReference>
<feature type="region of interest" description="Disordered" evidence="4">
    <location>
        <begin position="1"/>
        <end position="41"/>
    </location>
</feature>
<evidence type="ECO:0000259" key="5">
    <source>
        <dbReference type="PROSITE" id="PS50086"/>
    </source>
</evidence>
<feature type="domain" description="Rab-GAP TBC" evidence="5">
    <location>
        <begin position="455"/>
        <end position="683"/>
    </location>
</feature>
<protein>
    <recommendedName>
        <fullName evidence="2">GTPase-activating protein GYP7</fullName>
    </recommendedName>
    <alternativeName>
        <fullName evidence="3">GAP for YPT7</fullName>
    </alternativeName>
</protein>
<comment type="caution">
    <text evidence="6">The sequence shown here is derived from an EMBL/GenBank/DDBJ whole genome shotgun (WGS) entry which is preliminary data.</text>
</comment>
<dbReference type="SMART" id="SM00164">
    <property type="entry name" value="TBC"/>
    <property type="match status" value="1"/>
</dbReference>
<dbReference type="GO" id="GO:0005737">
    <property type="term" value="C:cytoplasm"/>
    <property type="evidence" value="ECO:0007669"/>
    <property type="project" value="UniProtKB-ARBA"/>
</dbReference>
<evidence type="ECO:0000256" key="4">
    <source>
        <dbReference type="SAM" id="MobiDB-lite"/>
    </source>
</evidence>
<dbReference type="PANTHER" id="PTHR22957">
    <property type="entry name" value="TBC1 DOMAIN FAMILY MEMBER GTPASE-ACTIVATING PROTEIN"/>
    <property type="match status" value="1"/>
</dbReference>
<evidence type="ECO:0000256" key="3">
    <source>
        <dbReference type="ARBA" id="ARBA00082648"/>
    </source>
</evidence>
<keyword evidence="1" id="KW-0343">GTPase activation</keyword>
<dbReference type="FunFam" id="1.10.8.270:FF:000032">
    <property type="entry name" value="GTPase activating protein (Gyp7)"/>
    <property type="match status" value="1"/>
</dbReference>
<dbReference type="AlphaFoldDB" id="A0AAV9JY51"/>
<evidence type="ECO:0000313" key="7">
    <source>
        <dbReference type="Proteomes" id="UP001324427"/>
    </source>
</evidence>
<dbReference type="PANTHER" id="PTHR22957:SF502">
    <property type="entry name" value="SMALL G PROTEIN SIGNALING MODULATOR 2-RELATED"/>
    <property type="match status" value="1"/>
</dbReference>
<keyword evidence="7" id="KW-1185">Reference proteome</keyword>